<dbReference type="Pfam" id="PF05621">
    <property type="entry name" value="TniB"/>
    <property type="match status" value="1"/>
</dbReference>
<evidence type="ECO:0000256" key="1">
    <source>
        <dbReference type="SAM" id="MobiDB-lite"/>
    </source>
</evidence>
<proteinExistence type="predicted"/>
<dbReference type="Proteomes" id="UP000010366">
    <property type="component" value="Chromosome"/>
</dbReference>
<accession>K9UC02</accession>
<dbReference type="eggNOG" id="COG2842">
    <property type="taxonomic scope" value="Bacteria"/>
</dbReference>
<name>K9UC02_CHAP6</name>
<dbReference type="STRING" id="1173020.Cha6605_1112"/>
<reference evidence="2 3" key="1">
    <citation type="submission" date="2012-05" db="EMBL/GenBank/DDBJ databases">
        <title>Finished chromosome of genome of Chamaesiphon sp. PCC 6605.</title>
        <authorList>
            <consortium name="US DOE Joint Genome Institute"/>
            <person name="Gugger M."/>
            <person name="Coursin T."/>
            <person name="Rippka R."/>
            <person name="Tandeau De Marsac N."/>
            <person name="Huntemann M."/>
            <person name="Wei C.-L."/>
            <person name="Han J."/>
            <person name="Detter J.C."/>
            <person name="Han C."/>
            <person name="Tapia R."/>
            <person name="Chen A."/>
            <person name="Kyrpides N."/>
            <person name="Mavromatis K."/>
            <person name="Markowitz V."/>
            <person name="Szeto E."/>
            <person name="Ivanova N."/>
            <person name="Pagani I."/>
            <person name="Pati A."/>
            <person name="Goodwin L."/>
            <person name="Nordberg H.P."/>
            <person name="Cantor M.N."/>
            <person name="Hua S.X."/>
            <person name="Woyke T."/>
            <person name="Kerfeld C.A."/>
        </authorList>
    </citation>
    <scope>NUCLEOTIDE SEQUENCE [LARGE SCALE GENOMIC DNA]</scope>
    <source>
        <strain evidence="3">ATCC 27169 / PCC 6605</strain>
    </source>
</reference>
<dbReference type="AlphaFoldDB" id="K9UC02"/>
<evidence type="ECO:0000313" key="2">
    <source>
        <dbReference type="EMBL" id="AFY92340.1"/>
    </source>
</evidence>
<feature type="compositionally biased region" description="Polar residues" evidence="1">
    <location>
        <begin position="61"/>
        <end position="71"/>
    </location>
</feature>
<dbReference type="SUPFAM" id="SSF52540">
    <property type="entry name" value="P-loop containing nucleoside triphosphate hydrolases"/>
    <property type="match status" value="1"/>
</dbReference>
<protein>
    <submittedName>
        <fullName evidence="2">Uncharacterized protein</fullName>
    </submittedName>
</protein>
<dbReference type="InterPro" id="IPR027417">
    <property type="entry name" value="P-loop_NTPase"/>
</dbReference>
<dbReference type="HOGENOM" id="CLU_2599621_0_0_3"/>
<evidence type="ECO:0000313" key="3">
    <source>
        <dbReference type="Proteomes" id="UP000010366"/>
    </source>
</evidence>
<feature type="region of interest" description="Disordered" evidence="1">
    <location>
        <begin position="60"/>
        <end position="79"/>
    </location>
</feature>
<gene>
    <name evidence="2" type="ORF">Cha6605_1112</name>
</gene>
<organism evidence="2 3">
    <name type="scientific">Chamaesiphon minutus (strain ATCC 27169 / PCC 6605)</name>
    <dbReference type="NCBI Taxonomy" id="1173020"/>
    <lineage>
        <taxon>Bacteria</taxon>
        <taxon>Bacillati</taxon>
        <taxon>Cyanobacteriota</taxon>
        <taxon>Cyanophyceae</taxon>
        <taxon>Gomontiellales</taxon>
        <taxon>Chamaesiphonaceae</taxon>
        <taxon>Chamaesiphon</taxon>
    </lineage>
</organism>
<keyword evidence="3" id="KW-1185">Reference proteome</keyword>
<dbReference type="EMBL" id="CP003600">
    <property type="protein sequence ID" value="AFY92340.1"/>
    <property type="molecule type" value="Genomic_DNA"/>
</dbReference>
<dbReference type="Gene3D" id="3.40.50.300">
    <property type="entry name" value="P-loop containing nucleotide triphosphate hydrolases"/>
    <property type="match status" value="1"/>
</dbReference>
<sequence>MGSTGAGKTTIYKTYAQNYPSQETEEGSVVPIIYATIPAAATVKGLVEALLKKLGDPLHNKGTTINQTRSRANCHWRRN</sequence>
<dbReference type="InterPro" id="IPR008868">
    <property type="entry name" value="TniB"/>
</dbReference>
<dbReference type="KEGG" id="cmp:Cha6605_1112"/>